<dbReference type="InterPro" id="IPR011711">
    <property type="entry name" value="GntR_C"/>
</dbReference>
<keyword evidence="6" id="KW-1185">Reference proteome</keyword>
<evidence type="ECO:0000256" key="3">
    <source>
        <dbReference type="ARBA" id="ARBA00023163"/>
    </source>
</evidence>
<dbReference type="PANTHER" id="PTHR43537">
    <property type="entry name" value="TRANSCRIPTIONAL REGULATOR, GNTR FAMILY"/>
    <property type="match status" value="1"/>
</dbReference>
<sequence length="249" mass="27471">MPDSAADLPAGLVARPQTRLADEVAHVLRDLILRGQLAPGTPLLQIQLAERLGVSRTPLREAFRTLERDGLLRISNGNKTVEVIELDGRHLIDTYQIREVIDGLAARLAAKRTLPEDAVQQLERCINRMETASGPKLDAAEYGEAHADFHLSVLDASGNSRMREFAPLVRLSSHMLLTRFLQQHLEGDVEETLRRVICLGNDNHRGIFTAIRSGDAVAAEEAATRHIRKTMRFISSISVDGAPANRQPA</sequence>
<proteinExistence type="predicted"/>
<dbReference type="SMART" id="SM00345">
    <property type="entry name" value="HTH_GNTR"/>
    <property type="match status" value="1"/>
</dbReference>
<dbReference type="InterPro" id="IPR036390">
    <property type="entry name" value="WH_DNA-bd_sf"/>
</dbReference>
<evidence type="ECO:0000313" key="5">
    <source>
        <dbReference type="EMBL" id="MVZ99854.1"/>
    </source>
</evidence>
<accession>A0A6I4M699</accession>
<dbReference type="InterPro" id="IPR008920">
    <property type="entry name" value="TF_FadR/GntR_C"/>
</dbReference>
<dbReference type="GO" id="GO:0003677">
    <property type="term" value="F:DNA binding"/>
    <property type="evidence" value="ECO:0007669"/>
    <property type="project" value="UniProtKB-KW"/>
</dbReference>
<keyword evidence="3" id="KW-0804">Transcription</keyword>
<name>A0A6I4M699_9ACTN</name>
<dbReference type="SMART" id="SM00895">
    <property type="entry name" value="FCD"/>
    <property type="match status" value="1"/>
</dbReference>
<dbReference type="Gene3D" id="1.20.120.530">
    <property type="entry name" value="GntR ligand-binding domain-like"/>
    <property type="match status" value="1"/>
</dbReference>
<dbReference type="SUPFAM" id="SSF46785">
    <property type="entry name" value="Winged helix' DNA-binding domain"/>
    <property type="match status" value="1"/>
</dbReference>
<feature type="domain" description="HTH gntR-type" evidence="4">
    <location>
        <begin position="18"/>
        <end position="86"/>
    </location>
</feature>
<dbReference type="CDD" id="cd07377">
    <property type="entry name" value="WHTH_GntR"/>
    <property type="match status" value="1"/>
</dbReference>
<dbReference type="Pfam" id="PF00392">
    <property type="entry name" value="GntR"/>
    <property type="match status" value="1"/>
</dbReference>
<protein>
    <submittedName>
        <fullName evidence="5">FCD domain-containing protein</fullName>
    </submittedName>
</protein>
<dbReference type="PRINTS" id="PR00035">
    <property type="entry name" value="HTHGNTR"/>
</dbReference>
<evidence type="ECO:0000259" key="4">
    <source>
        <dbReference type="PROSITE" id="PS50949"/>
    </source>
</evidence>
<dbReference type="InterPro" id="IPR000524">
    <property type="entry name" value="Tscrpt_reg_HTH_GntR"/>
</dbReference>
<keyword evidence="2" id="KW-0238">DNA-binding</keyword>
<dbReference type="SUPFAM" id="SSF48008">
    <property type="entry name" value="GntR ligand-binding domain-like"/>
    <property type="match status" value="1"/>
</dbReference>
<comment type="caution">
    <text evidence="5">The sequence shown here is derived from an EMBL/GenBank/DDBJ whole genome shotgun (WGS) entry which is preliminary data.</text>
</comment>
<dbReference type="GO" id="GO:0003700">
    <property type="term" value="F:DNA-binding transcription factor activity"/>
    <property type="evidence" value="ECO:0007669"/>
    <property type="project" value="InterPro"/>
</dbReference>
<keyword evidence="1" id="KW-0805">Transcription regulation</keyword>
<evidence type="ECO:0000256" key="1">
    <source>
        <dbReference type="ARBA" id="ARBA00023015"/>
    </source>
</evidence>
<evidence type="ECO:0000313" key="6">
    <source>
        <dbReference type="Proteomes" id="UP000462055"/>
    </source>
</evidence>
<dbReference type="PROSITE" id="PS50949">
    <property type="entry name" value="HTH_GNTR"/>
    <property type="match status" value="1"/>
</dbReference>
<evidence type="ECO:0000256" key="2">
    <source>
        <dbReference type="ARBA" id="ARBA00023125"/>
    </source>
</evidence>
<dbReference type="InterPro" id="IPR036388">
    <property type="entry name" value="WH-like_DNA-bd_sf"/>
</dbReference>
<dbReference type="RefSeq" id="WP_151592034.1">
    <property type="nucleotide sequence ID" value="NZ_WBMS02000003.1"/>
</dbReference>
<dbReference type="AlphaFoldDB" id="A0A6I4M699"/>
<dbReference type="Proteomes" id="UP000462055">
    <property type="component" value="Unassembled WGS sequence"/>
</dbReference>
<dbReference type="Pfam" id="PF07729">
    <property type="entry name" value="FCD"/>
    <property type="match status" value="1"/>
</dbReference>
<reference evidence="5" key="1">
    <citation type="submission" date="2019-12" db="EMBL/GenBank/DDBJ databases">
        <title>Actinomadura physcomitrii sp. nov., a novel actinomycete isolated from moss [Physcomitrium sphaericum (Ludw) Fuernr].</title>
        <authorList>
            <person name="Zhuang X."/>
        </authorList>
    </citation>
    <scope>NUCLEOTIDE SEQUENCE [LARGE SCALE GENOMIC DNA]</scope>
    <source>
        <strain evidence="5">LD22</strain>
    </source>
</reference>
<organism evidence="5 6">
    <name type="scientific">Actinomadura physcomitrii</name>
    <dbReference type="NCBI Taxonomy" id="2650748"/>
    <lineage>
        <taxon>Bacteria</taxon>
        <taxon>Bacillati</taxon>
        <taxon>Actinomycetota</taxon>
        <taxon>Actinomycetes</taxon>
        <taxon>Streptosporangiales</taxon>
        <taxon>Thermomonosporaceae</taxon>
        <taxon>Actinomadura</taxon>
    </lineage>
</organism>
<dbReference type="PANTHER" id="PTHR43537:SF5">
    <property type="entry name" value="UXU OPERON TRANSCRIPTIONAL REGULATOR"/>
    <property type="match status" value="1"/>
</dbReference>
<dbReference type="EMBL" id="WBMS02000003">
    <property type="protein sequence ID" value="MVZ99854.1"/>
    <property type="molecule type" value="Genomic_DNA"/>
</dbReference>
<dbReference type="Gene3D" id="1.10.10.10">
    <property type="entry name" value="Winged helix-like DNA-binding domain superfamily/Winged helix DNA-binding domain"/>
    <property type="match status" value="1"/>
</dbReference>
<gene>
    <name evidence="5" type="ORF">F8568_005560</name>
</gene>